<name>A0A5B7DQ58_PORTR</name>
<keyword evidence="3" id="KW-1185">Reference proteome</keyword>
<accession>A0A5B7DQ58</accession>
<reference evidence="2 3" key="1">
    <citation type="submission" date="2019-05" db="EMBL/GenBank/DDBJ databases">
        <title>Another draft genome of Portunus trituberculatus and its Hox gene families provides insights of decapod evolution.</title>
        <authorList>
            <person name="Jeong J.-H."/>
            <person name="Song I."/>
            <person name="Kim S."/>
            <person name="Choi T."/>
            <person name="Kim D."/>
            <person name="Ryu S."/>
            <person name="Kim W."/>
        </authorList>
    </citation>
    <scope>NUCLEOTIDE SEQUENCE [LARGE SCALE GENOMIC DNA]</scope>
    <source>
        <tissue evidence="2">Muscle</tissue>
    </source>
</reference>
<protein>
    <submittedName>
        <fullName evidence="2">Uncharacterized protein</fullName>
    </submittedName>
</protein>
<sequence length="70" mass="7244">MSLSRLWGEVGGDEGAQSVMNSASSSEAAYVLPSARLPPSRFASQHEHAGDQSLALGSPGVAPSSRIPRH</sequence>
<feature type="compositionally biased region" description="Polar residues" evidence="1">
    <location>
        <begin position="18"/>
        <end position="27"/>
    </location>
</feature>
<evidence type="ECO:0000313" key="2">
    <source>
        <dbReference type="EMBL" id="MPC23640.1"/>
    </source>
</evidence>
<dbReference type="Proteomes" id="UP000324222">
    <property type="component" value="Unassembled WGS sequence"/>
</dbReference>
<evidence type="ECO:0000313" key="3">
    <source>
        <dbReference type="Proteomes" id="UP000324222"/>
    </source>
</evidence>
<proteinExistence type="predicted"/>
<dbReference type="EMBL" id="VSRR010001234">
    <property type="protein sequence ID" value="MPC23640.1"/>
    <property type="molecule type" value="Genomic_DNA"/>
</dbReference>
<comment type="caution">
    <text evidence="2">The sequence shown here is derived from an EMBL/GenBank/DDBJ whole genome shotgun (WGS) entry which is preliminary data.</text>
</comment>
<gene>
    <name evidence="2" type="ORF">E2C01_016699</name>
</gene>
<feature type="region of interest" description="Disordered" evidence="1">
    <location>
        <begin position="41"/>
        <end position="70"/>
    </location>
</feature>
<evidence type="ECO:0000256" key="1">
    <source>
        <dbReference type="SAM" id="MobiDB-lite"/>
    </source>
</evidence>
<dbReference type="AlphaFoldDB" id="A0A5B7DQ58"/>
<feature type="region of interest" description="Disordered" evidence="1">
    <location>
        <begin position="1"/>
        <end position="28"/>
    </location>
</feature>
<organism evidence="2 3">
    <name type="scientific">Portunus trituberculatus</name>
    <name type="common">Swimming crab</name>
    <name type="synonym">Neptunus trituberculatus</name>
    <dbReference type="NCBI Taxonomy" id="210409"/>
    <lineage>
        <taxon>Eukaryota</taxon>
        <taxon>Metazoa</taxon>
        <taxon>Ecdysozoa</taxon>
        <taxon>Arthropoda</taxon>
        <taxon>Crustacea</taxon>
        <taxon>Multicrustacea</taxon>
        <taxon>Malacostraca</taxon>
        <taxon>Eumalacostraca</taxon>
        <taxon>Eucarida</taxon>
        <taxon>Decapoda</taxon>
        <taxon>Pleocyemata</taxon>
        <taxon>Brachyura</taxon>
        <taxon>Eubrachyura</taxon>
        <taxon>Portunoidea</taxon>
        <taxon>Portunidae</taxon>
        <taxon>Portuninae</taxon>
        <taxon>Portunus</taxon>
    </lineage>
</organism>